<dbReference type="OrthoDB" id="3237043at2"/>
<dbReference type="PANTHER" id="PTHR43157">
    <property type="entry name" value="PHOSPHATIDYLINOSITOL-GLYCAN BIOSYNTHESIS CLASS F PROTEIN-RELATED"/>
    <property type="match status" value="1"/>
</dbReference>
<evidence type="ECO:0000313" key="3">
    <source>
        <dbReference type="Proteomes" id="UP000311713"/>
    </source>
</evidence>
<dbReference type="Gene3D" id="3.40.50.720">
    <property type="entry name" value="NAD(P)-binding Rossmann-like Domain"/>
    <property type="match status" value="1"/>
</dbReference>
<dbReference type="EMBL" id="VDGT01000027">
    <property type="protein sequence ID" value="TNM25850.1"/>
    <property type="molecule type" value="Genomic_DNA"/>
</dbReference>
<protein>
    <submittedName>
        <fullName evidence="2">SDR family NAD(P)-dependent oxidoreductase</fullName>
    </submittedName>
</protein>
<dbReference type="PANTHER" id="PTHR43157:SF31">
    <property type="entry name" value="PHOSPHATIDYLINOSITOL-GLYCAN BIOSYNTHESIS CLASS F PROTEIN"/>
    <property type="match status" value="1"/>
</dbReference>
<dbReference type="SUPFAM" id="SSF51735">
    <property type="entry name" value="NAD(P)-binding Rossmann-fold domains"/>
    <property type="match status" value="1"/>
</dbReference>
<dbReference type="GO" id="GO:0016491">
    <property type="term" value="F:oxidoreductase activity"/>
    <property type="evidence" value="ECO:0007669"/>
    <property type="project" value="UniProtKB-KW"/>
</dbReference>
<evidence type="ECO:0000313" key="2">
    <source>
        <dbReference type="EMBL" id="TNM25850.1"/>
    </source>
</evidence>
<dbReference type="PRINTS" id="PR00081">
    <property type="entry name" value="GDHRDH"/>
</dbReference>
<keyword evidence="3" id="KW-1185">Reference proteome</keyword>
<dbReference type="InterPro" id="IPR036291">
    <property type="entry name" value="NAD(P)-bd_dom_sf"/>
</dbReference>
<proteinExistence type="predicted"/>
<sequence>MRTIVITGSSSGIGAAAAIRLAGQGKQVVITGRSAAKLAEVHRAMAAAAPEEARIPEPLVEDLSSLDGVRRLADRLLEHFPRLDVLVNNAAVQPSRRRESADGFELSLAVNHLAPFLLTRLLSARLLENAGRVVTTASDSHAKGRFDFDDIPLLDGWTGALSYGRSKLANILFTAELQRRTPLPATCFHPGAIRTDINRDSPFVRLVKPFERFVLAPPERGADTLVWLATSDEGGDPRAVYYQDRAPAETDAGGDDPELAARLWEVSAELTRTHSQWPMA</sequence>
<organism evidence="2 3">
    <name type="scientific">Streptomyces sedi</name>
    <dbReference type="NCBI Taxonomy" id="555059"/>
    <lineage>
        <taxon>Bacteria</taxon>
        <taxon>Bacillati</taxon>
        <taxon>Actinomycetota</taxon>
        <taxon>Actinomycetes</taxon>
        <taxon>Kitasatosporales</taxon>
        <taxon>Streptomycetaceae</taxon>
        <taxon>Streptomyces</taxon>
    </lineage>
</organism>
<dbReference type="InterPro" id="IPR002347">
    <property type="entry name" value="SDR_fam"/>
</dbReference>
<comment type="caution">
    <text evidence="2">The sequence shown here is derived from an EMBL/GenBank/DDBJ whole genome shotgun (WGS) entry which is preliminary data.</text>
</comment>
<accession>A0A5C4UQG4</accession>
<name>A0A5C4UQG4_9ACTN</name>
<dbReference type="AlphaFoldDB" id="A0A5C4UQG4"/>
<evidence type="ECO:0000256" key="1">
    <source>
        <dbReference type="ARBA" id="ARBA00023002"/>
    </source>
</evidence>
<dbReference type="RefSeq" id="WP_139649540.1">
    <property type="nucleotide sequence ID" value="NZ_BAAAZS010000035.1"/>
</dbReference>
<dbReference type="Proteomes" id="UP000311713">
    <property type="component" value="Unassembled WGS sequence"/>
</dbReference>
<gene>
    <name evidence="2" type="ORF">FH715_25880</name>
</gene>
<dbReference type="Pfam" id="PF00106">
    <property type="entry name" value="adh_short"/>
    <property type="match status" value="1"/>
</dbReference>
<keyword evidence="1" id="KW-0560">Oxidoreductase</keyword>
<reference evidence="2 3" key="1">
    <citation type="submission" date="2019-06" db="EMBL/GenBank/DDBJ databases">
        <title>Draft genome of Streptomyces sedi sp. JCM16909.</title>
        <authorList>
            <person name="Klykleung N."/>
            <person name="Tanasupawat S."/>
            <person name="Kudo T."/>
            <person name="Yuki M."/>
            <person name="Ohkuma M."/>
        </authorList>
    </citation>
    <scope>NUCLEOTIDE SEQUENCE [LARGE SCALE GENOMIC DNA]</scope>
    <source>
        <strain evidence="2 3">JCM 16909</strain>
    </source>
</reference>